<evidence type="ECO:0000313" key="2">
    <source>
        <dbReference type="EMBL" id="GER40624.1"/>
    </source>
</evidence>
<gene>
    <name evidence="2" type="ORF">STAS_17304</name>
</gene>
<organism evidence="2 3">
    <name type="scientific">Striga asiatica</name>
    <name type="common">Asiatic witchweed</name>
    <name type="synonym">Buchnera asiatica</name>
    <dbReference type="NCBI Taxonomy" id="4170"/>
    <lineage>
        <taxon>Eukaryota</taxon>
        <taxon>Viridiplantae</taxon>
        <taxon>Streptophyta</taxon>
        <taxon>Embryophyta</taxon>
        <taxon>Tracheophyta</taxon>
        <taxon>Spermatophyta</taxon>
        <taxon>Magnoliopsida</taxon>
        <taxon>eudicotyledons</taxon>
        <taxon>Gunneridae</taxon>
        <taxon>Pentapetalae</taxon>
        <taxon>asterids</taxon>
        <taxon>lamiids</taxon>
        <taxon>Lamiales</taxon>
        <taxon>Orobanchaceae</taxon>
        <taxon>Buchnereae</taxon>
        <taxon>Striga</taxon>
    </lineage>
</organism>
<dbReference type="GO" id="GO:0006364">
    <property type="term" value="P:rRNA processing"/>
    <property type="evidence" value="ECO:0007669"/>
    <property type="project" value="InterPro"/>
</dbReference>
<dbReference type="PANTHER" id="PTHR22734:SF2">
    <property type="entry name" value="U3 SMALL NUCLEOLAR RIBONUCLEOPROTEIN PROTEIN IMP4"/>
    <property type="match status" value="1"/>
</dbReference>
<feature type="non-terminal residue" evidence="2">
    <location>
        <position position="142"/>
    </location>
</feature>
<dbReference type="GO" id="GO:0042134">
    <property type="term" value="F:rRNA primary transcript binding"/>
    <property type="evidence" value="ECO:0007669"/>
    <property type="project" value="InterPro"/>
</dbReference>
<dbReference type="AlphaFoldDB" id="A0A5A7Q6B5"/>
<feature type="compositionally biased region" description="Basic and acidic residues" evidence="1">
    <location>
        <begin position="74"/>
        <end position="85"/>
    </location>
</feature>
<dbReference type="GO" id="GO:0032040">
    <property type="term" value="C:small-subunit processome"/>
    <property type="evidence" value="ECO:0007669"/>
    <property type="project" value="TreeGrafter"/>
</dbReference>
<dbReference type="GO" id="GO:0034457">
    <property type="term" value="C:Mpp10 complex"/>
    <property type="evidence" value="ECO:0007669"/>
    <property type="project" value="TreeGrafter"/>
</dbReference>
<accession>A0A5A7Q6B5</accession>
<evidence type="ECO:0000313" key="3">
    <source>
        <dbReference type="Proteomes" id="UP000325081"/>
    </source>
</evidence>
<dbReference type="PANTHER" id="PTHR22734">
    <property type="entry name" value="U3 SMALL NUCLEOLAR RIBONUCLEOPROTEIN PROTEIN IMP4"/>
    <property type="match status" value="1"/>
</dbReference>
<dbReference type="EMBL" id="BKCP01005949">
    <property type="protein sequence ID" value="GER40624.1"/>
    <property type="molecule type" value="Genomic_DNA"/>
</dbReference>
<dbReference type="InterPro" id="IPR044281">
    <property type="entry name" value="IMP4/RPF1"/>
</dbReference>
<keyword evidence="3" id="KW-1185">Reference proteome</keyword>
<reference evidence="3" key="1">
    <citation type="journal article" date="2019" name="Curr. Biol.">
        <title>Genome Sequence of Striga asiatica Provides Insight into the Evolution of Plant Parasitism.</title>
        <authorList>
            <person name="Yoshida S."/>
            <person name="Kim S."/>
            <person name="Wafula E.K."/>
            <person name="Tanskanen J."/>
            <person name="Kim Y.M."/>
            <person name="Honaas L."/>
            <person name="Yang Z."/>
            <person name="Spallek T."/>
            <person name="Conn C.E."/>
            <person name="Ichihashi Y."/>
            <person name="Cheong K."/>
            <person name="Cui S."/>
            <person name="Der J.P."/>
            <person name="Gundlach H."/>
            <person name="Jiao Y."/>
            <person name="Hori C."/>
            <person name="Ishida J.K."/>
            <person name="Kasahara H."/>
            <person name="Kiba T."/>
            <person name="Kim M.S."/>
            <person name="Koo N."/>
            <person name="Laohavisit A."/>
            <person name="Lee Y.H."/>
            <person name="Lumba S."/>
            <person name="McCourt P."/>
            <person name="Mortimer J.C."/>
            <person name="Mutuku J.M."/>
            <person name="Nomura T."/>
            <person name="Sasaki-Sekimoto Y."/>
            <person name="Seto Y."/>
            <person name="Wang Y."/>
            <person name="Wakatake T."/>
            <person name="Sakakibara H."/>
            <person name="Demura T."/>
            <person name="Yamaguchi S."/>
            <person name="Yoneyama K."/>
            <person name="Manabe R.I."/>
            <person name="Nelson D.C."/>
            <person name="Schulman A.H."/>
            <person name="Timko M.P."/>
            <person name="dePamphilis C.W."/>
            <person name="Choi D."/>
            <person name="Shirasu K."/>
        </authorList>
    </citation>
    <scope>NUCLEOTIDE SEQUENCE [LARGE SCALE GENOMIC DNA]</scope>
    <source>
        <strain evidence="3">cv. UVA1</strain>
    </source>
</reference>
<dbReference type="Proteomes" id="UP000325081">
    <property type="component" value="Unassembled WGS sequence"/>
</dbReference>
<protein>
    <submittedName>
        <fullName evidence="2">U3 small nucleolar ribonucleoprotein protein imp4</fullName>
    </submittedName>
</protein>
<proteinExistence type="predicted"/>
<sequence length="142" mass="16372">MSVIVALPKPYTYRVLLAVKEEMLRRNVRLGREYLYRKSFEGKEHLLYEKKHKIREAFAESDFIEQRKPIPAKLRNEEGTLRPEIDPEDENTIGTTRDRLVPCSTVADKYANAADRDPTILLTTSRHPSSSGYSKIACSINF</sequence>
<dbReference type="OrthoDB" id="10253204at2759"/>
<feature type="region of interest" description="Disordered" evidence="1">
    <location>
        <begin position="74"/>
        <end position="95"/>
    </location>
</feature>
<evidence type="ECO:0000256" key="1">
    <source>
        <dbReference type="SAM" id="MobiDB-lite"/>
    </source>
</evidence>
<comment type="caution">
    <text evidence="2">The sequence shown here is derived from an EMBL/GenBank/DDBJ whole genome shotgun (WGS) entry which is preliminary data.</text>
</comment>
<dbReference type="GO" id="GO:0030515">
    <property type="term" value="F:snoRNA binding"/>
    <property type="evidence" value="ECO:0007669"/>
    <property type="project" value="TreeGrafter"/>
</dbReference>
<name>A0A5A7Q6B5_STRAF</name>
<keyword evidence="2" id="KW-0687">Ribonucleoprotein</keyword>